<gene>
    <name evidence="2 5" type="primary">bshC</name>
    <name evidence="5" type="ORF">CWD77_03380</name>
</gene>
<reference evidence="5 6" key="1">
    <citation type="submission" date="2017-11" db="EMBL/GenBank/DDBJ databases">
        <title>Rhodohalobacter 15182 sp. nov., isolated from a salt lake.</title>
        <authorList>
            <person name="Han S."/>
        </authorList>
    </citation>
    <scope>NUCLEOTIDE SEQUENCE [LARGE SCALE GENOMIC DNA]</scope>
    <source>
        <strain evidence="5 6">15182</strain>
    </source>
</reference>
<name>A0A2N0VK15_9BACT</name>
<dbReference type="PIRSF" id="PIRSF012535">
    <property type="entry name" value="UCP012535"/>
    <property type="match status" value="1"/>
</dbReference>
<dbReference type="InterPro" id="IPR055399">
    <property type="entry name" value="CC_BshC"/>
</dbReference>
<dbReference type="OrthoDB" id="9765151at2"/>
<evidence type="ECO:0000259" key="4">
    <source>
        <dbReference type="Pfam" id="PF24850"/>
    </source>
</evidence>
<keyword evidence="1 2" id="KW-0436">Ligase</keyword>
<dbReference type="Pfam" id="PF10079">
    <property type="entry name" value="Rossmann-like_BshC"/>
    <property type="match status" value="1"/>
</dbReference>
<dbReference type="Proteomes" id="UP000233398">
    <property type="component" value="Unassembled WGS sequence"/>
</dbReference>
<dbReference type="RefSeq" id="WP_101071812.1">
    <property type="nucleotide sequence ID" value="NZ_PISP01000001.1"/>
</dbReference>
<evidence type="ECO:0000259" key="3">
    <source>
        <dbReference type="Pfam" id="PF10079"/>
    </source>
</evidence>
<comment type="similarity">
    <text evidence="2">Belongs to the BshC family.</text>
</comment>
<dbReference type="InterPro" id="IPR011199">
    <property type="entry name" value="Bacillithiol_biosynth_BshC"/>
</dbReference>
<dbReference type="EMBL" id="PISP01000001">
    <property type="protein sequence ID" value="PKD44521.1"/>
    <property type="molecule type" value="Genomic_DNA"/>
</dbReference>
<evidence type="ECO:0000313" key="5">
    <source>
        <dbReference type="EMBL" id="PKD44521.1"/>
    </source>
</evidence>
<proteinExistence type="inferred from homology"/>
<dbReference type="HAMAP" id="MF_01867">
    <property type="entry name" value="BshC"/>
    <property type="match status" value="1"/>
</dbReference>
<dbReference type="GO" id="GO:0016874">
    <property type="term" value="F:ligase activity"/>
    <property type="evidence" value="ECO:0007669"/>
    <property type="project" value="UniProtKB-UniRule"/>
</dbReference>
<dbReference type="InterPro" id="IPR055398">
    <property type="entry name" value="Rossmann-like_BshC"/>
</dbReference>
<keyword evidence="6" id="KW-1185">Reference proteome</keyword>
<sequence length="538" mass="61929">MDLKSLPFSDLPFTSLFRDYINQDKKITNFFESSPFDPDQIKELAKQIRFSGNREQLVDELKEFNSNFTVSPETLKNIEQLRDETALTVVTGQQMVLYGGPLYTIYKTLTAIILAKQYENILNRPVVPVFWLADEDHDAEEISEIGLFDRDILKKCAVEFSDTGRRVGEYSLEEVVEDLKSCLSETLFDTDFSEDLWNLLNSSYKKENTVLESFGILLSKLFGKYGLVLAGSNSDSVKELTKSSMIRSIEKADDIYDRLTVTTNKLSKAGYHNQVHLNKSNLFFIDENNQRLKIQFDDEIWFTEEGDHRWSSKELMNQINEEPNKFSPNVFLRPILQDHFLPVLCYVGGPGEIAYYAQMKSIYPIFDQKMPVIAPRFSGTVIESGVDRVLDKLPFSVSDYNARIEDLESDFINQTDQPDLEALFGDWKDRIDTITDEKKEIIGDIDPTLKNTAGKASATYFTELDKLKGKLYKSLKQQEKTQLDRIAKIQSNLYPDGNLQEREIAFIYYLNKYGLGLIDDLFDSLQNEKPDTHKLIHL</sequence>
<evidence type="ECO:0000313" key="6">
    <source>
        <dbReference type="Proteomes" id="UP000233398"/>
    </source>
</evidence>
<comment type="caution">
    <text evidence="5">The sequence shown here is derived from an EMBL/GenBank/DDBJ whole genome shotgun (WGS) entry which is preliminary data.</text>
</comment>
<feature type="domain" description="Bacillithiol biosynthesis BshC N-terminal Rossmann-like" evidence="3">
    <location>
        <begin position="1"/>
        <end position="376"/>
    </location>
</feature>
<dbReference type="AlphaFoldDB" id="A0A2N0VK15"/>
<evidence type="ECO:0000256" key="2">
    <source>
        <dbReference type="HAMAP-Rule" id="MF_01867"/>
    </source>
</evidence>
<feature type="domain" description="Bacillithiol biosynthesis BshC C-terminal coiled-coil" evidence="4">
    <location>
        <begin position="380"/>
        <end position="537"/>
    </location>
</feature>
<dbReference type="NCBIfam" id="TIGR03998">
    <property type="entry name" value="thiol_BshC"/>
    <property type="match status" value="1"/>
</dbReference>
<organism evidence="5 6">
    <name type="scientific">Rhodohalobacter barkolensis</name>
    <dbReference type="NCBI Taxonomy" id="2053187"/>
    <lineage>
        <taxon>Bacteria</taxon>
        <taxon>Pseudomonadati</taxon>
        <taxon>Balneolota</taxon>
        <taxon>Balneolia</taxon>
        <taxon>Balneolales</taxon>
        <taxon>Balneolaceae</taxon>
        <taxon>Rhodohalobacter</taxon>
    </lineage>
</organism>
<dbReference type="Pfam" id="PF24850">
    <property type="entry name" value="CC_BshC"/>
    <property type="match status" value="1"/>
</dbReference>
<dbReference type="EC" id="6.-.-.-" evidence="2"/>
<accession>A0A2N0VK15</accession>
<evidence type="ECO:0000256" key="1">
    <source>
        <dbReference type="ARBA" id="ARBA00022598"/>
    </source>
</evidence>
<protein>
    <recommendedName>
        <fullName evidence="2">Putative cysteine ligase BshC</fullName>
        <ecNumber evidence="2">6.-.-.-</ecNumber>
    </recommendedName>
</protein>